<name>A0A7U9TIN7_9MOLU</name>
<accession>A0A7U9TIN7</accession>
<evidence type="ECO:0000313" key="1">
    <source>
        <dbReference type="EMBL" id="BCR36829.1"/>
    </source>
</evidence>
<dbReference type="EMBL" id="AP024412">
    <property type="protein sequence ID" value="BCR36829.1"/>
    <property type="molecule type" value="Genomic_DNA"/>
</dbReference>
<dbReference type="Proteomes" id="UP000620133">
    <property type="component" value="Chromosome"/>
</dbReference>
<dbReference type="RefSeq" id="WP_176239471.1">
    <property type="nucleotide sequence ID" value="NZ_AP024412.1"/>
</dbReference>
<evidence type="ECO:0000313" key="2">
    <source>
        <dbReference type="Proteomes" id="UP000620133"/>
    </source>
</evidence>
<proteinExistence type="predicted"/>
<organism evidence="1 2">
    <name type="scientific">Mariniplasma anaerobium</name>
    <dbReference type="NCBI Taxonomy" id="2735436"/>
    <lineage>
        <taxon>Bacteria</taxon>
        <taxon>Bacillati</taxon>
        <taxon>Mycoplasmatota</taxon>
        <taxon>Mollicutes</taxon>
        <taxon>Acholeplasmatales</taxon>
        <taxon>Acholeplasmataceae</taxon>
        <taxon>Mariniplasma</taxon>
    </lineage>
</organism>
<dbReference type="AlphaFoldDB" id="A0A7U9TIN7"/>
<reference evidence="1" key="1">
    <citation type="submission" date="2021-01" db="EMBL/GenBank/DDBJ databases">
        <title>Draft genome sequence of Acholeplasmataceae bacterium strain Mahy22.</title>
        <authorList>
            <person name="Watanabe M."/>
            <person name="Kojima H."/>
            <person name="Fukui M."/>
        </authorList>
    </citation>
    <scope>NUCLEOTIDE SEQUENCE</scope>
    <source>
        <strain evidence="1">Mahy22</strain>
    </source>
</reference>
<sequence length="821" mass="89338">MKKLVVFLLLGFASFALIAGNSSYAADELVDLYPYDQQACLEGTNECTFTKLGSSHWTMEFAGYRYHFVRGADRYVKDFEDDNSNGIITSDEMGTLSWNAFAGLIINDTDADVILGTSNARTDLTSVVHRKYSYFDETGQLAMFEDHISTYYIFNDGTALAPDWRLATEAEATAYDAADPKPETTRLTHIRMALDTVDTDGYVIEPIGYLKWTNADVDTAVDTDPENWSTIINGDGVIYDGNPNYVTVKAGWTVVSWGTLDRGTSNPATTAYIQDMPEFMLDDTLDPMVTMYEEQPAMFAGITALDNDLVTAGVNIVVDYNGTFDLDPMVTASWVDMFDDQGMIINATEKIDYAVTISQDGTDLETIDFTYDSVTDMYTASAAVTAIDSSMFGAGYKATWMATTPEGVAQEVSADIVIGVMPPTFSGVEDRFVDQNVFVDVLKGITADDGYGNDKTMDIEVSYPSSLNPYAPFPGEYTIDLEFTHNVFFPGTDTSYTLDGTEYVSELTVNQVVTNFASLISVYTDVTNLKTSSFGWSSAGVVIEVAGDGTIIQTINRRTWDLVNETYTADAPGDGSGVFTDWIANMTLEENGFVIVIGVSTANYTLARGLNFGDSVAFNNESIPDFSYDIVTEASYVLTVDDMTAPIAIVVNDNYSFYSGEYSNVNNAILANVVAYDFTDSQDNLVKYVSNNGGLNIFLAGTYTVEVTVEDLAGHTAVVEFDVVVMKAIATKADIDAKIDEALANEIQALIDANVLTEADIQALIDANVLTEAAVQTLIDASVEAIPETGCGSAINGTSAIFITFSLVLGASAIFFFRRRR</sequence>
<protein>
    <submittedName>
        <fullName evidence="1">Uncharacterized protein</fullName>
    </submittedName>
</protein>
<keyword evidence="2" id="KW-1185">Reference proteome</keyword>
<gene>
    <name evidence="1" type="ORF">MPAN_017220</name>
</gene>
<dbReference type="KEGG" id="manr:MPAN_017220"/>